<keyword evidence="10 12" id="KW-0594">Phospholipid biosynthesis</keyword>
<evidence type="ECO:0000256" key="6">
    <source>
        <dbReference type="ARBA" id="ARBA00022737"/>
    </source>
</evidence>
<comment type="caution">
    <text evidence="15">The sequence shown here is derived from an EMBL/GenBank/DDBJ whole genome shotgun (WGS) entry which is preliminary data.</text>
</comment>
<evidence type="ECO:0000256" key="4">
    <source>
        <dbReference type="ARBA" id="ARBA00022679"/>
    </source>
</evidence>
<evidence type="ECO:0000256" key="5">
    <source>
        <dbReference type="ARBA" id="ARBA00022692"/>
    </source>
</evidence>
<keyword evidence="3 12" id="KW-0444">Lipid biosynthesis</keyword>
<evidence type="ECO:0000256" key="8">
    <source>
        <dbReference type="ARBA" id="ARBA00023098"/>
    </source>
</evidence>
<dbReference type="InterPro" id="IPR025202">
    <property type="entry name" value="PLD-like_dom"/>
</dbReference>
<sequence length="473" mass="54883">MIYIHWIVLVAYTVIAIVAMITVLLEHRQPAKTIAWVLVLSFLPLVGIVLYFFFGRRTRKNRHIWEKSLNQLTKRSMIEFAEQKQLELPEEHKELIQLFVNQNFALPFKNNETDVYVSGYEFFPALLAEISKATHHIHIVSYIIDDDPLGRLLRDALIDKARKGIEVRLLFDDVGSWKTPNRFFEQMREEGIEVHPFMPVRFPAFTGKVNYRNHRKIIVIDGKVGFIGGMNLAQRYVKGHKGIMWRDTHVKISGAAVYGLQRAFLVDWFHADRTLITDRKYYPDTTITPNNNLIQIVTSSPTNVWEELEQGYIKILLSAKRYVYMETPYFLPTEPIFFAMRTAALSGVDVRLMVSLKTDSKLVQMASRSYLTQTIQAGVKVICYEEGFNHTKLLVADDNVATIGSANIDFRSFENNFEANAFFYDKPMAQRIKDIFLTDETKCVPLEKIKEINHKSFIYRLWESVVRLLSPLL</sequence>
<dbReference type="PANTHER" id="PTHR21248">
    <property type="entry name" value="CARDIOLIPIN SYNTHASE"/>
    <property type="match status" value="1"/>
</dbReference>
<accession>A0A2M8TIX9</accession>
<evidence type="ECO:0000256" key="12">
    <source>
        <dbReference type="HAMAP-Rule" id="MF_01916"/>
    </source>
</evidence>
<evidence type="ECO:0000256" key="13">
    <source>
        <dbReference type="NCBIfam" id="TIGR04265"/>
    </source>
</evidence>
<dbReference type="GO" id="GO:0032049">
    <property type="term" value="P:cardiolipin biosynthetic process"/>
    <property type="evidence" value="ECO:0007669"/>
    <property type="project" value="UniProtKB-UniRule"/>
</dbReference>
<comment type="catalytic activity">
    <reaction evidence="12">
        <text>2 a 1,2-diacyl-sn-glycero-3-phospho-(1'-sn-glycerol) = a cardiolipin + glycerol</text>
        <dbReference type="Rhea" id="RHEA:31451"/>
        <dbReference type="ChEBI" id="CHEBI:17754"/>
        <dbReference type="ChEBI" id="CHEBI:62237"/>
        <dbReference type="ChEBI" id="CHEBI:64716"/>
    </reaction>
</comment>
<dbReference type="SUPFAM" id="SSF56024">
    <property type="entry name" value="Phospholipase D/nuclease"/>
    <property type="match status" value="2"/>
</dbReference>
<feature type="domain" description="PLD phosphodiesterase" evidence="14">
    <location>
        <begin position="385"/>
        <end position="412"/>
    </location>
</feature>
<feature type="active site" evidence="12">
    <location>
        <position position="392"/>
    </location>
</feature>
<feature type="active site" evidence="12">
    <location>
        <position position="216"/>
    </location>
</feature>
<dbReference type="NCBIfam" id="TIGR04265">
    <property type="entry name" value="bac_cardiolipin"/>
    <property type="match status" value="1"/>
</dbReference>
<dbReference type="PANTHER" id="PTHR21248:SF22">
    <property type="entry name" value="PHOSPHOLIPASE D"/>
    <property type="match status" value="1"/>
</dbReference>
<dbReference type="AlphaFoldDB" id="A0A2M8TIX9"/>
<evidence type="ECO:0000256" key="10">
    <source>
        <dbReference type="ARBA" id="ARBA00023209"/>
    </source>
</evidence>
<keyword evidence="7 12" id="KW-1133">Transmembrane helix</keyword>
<evidence type="ECO:0000256" key="1">
    <source>
        <dbReference type="ARBA" id="ARBA00004651"/>
    </source>
</evidence>
<dbReference type="EMBL" id="PENH01000003">
    <property type="protein sequence ID" value="PJI23883.1"/>
    <property type="molecule type" value="Genomic_DNA"/>
</dbReference>
<dbReference type="Pfam" id="PF13396">
    <property type="entry name" value="PLDc_N"/>
    <property type="match status" value="1"/>
</dbReference>
<reference evidence="15 16" key="1">
    <citation type="submission" date="2017-11" db="EMBL/GenBank/DDBJ databases">
        <title>Genome sequencing of Prevotella intermedia KCOM 2833.</title>
        <authorList>
            <person name="Kook J.-K."/>
            <person name="Park S.-N."/>
            <person name="Lim Y.K."/>
        </authorList>
    </citation>
    <scope>NUCLEOTIDE SEQUENCE [LARGE SCALE GENOMIC DNA]</scope>
    <source>
        <strain evidence="15 16">KCOM 2833</strain>
    </source>
</reference>
<dbReference type="EC" id="2.7.8.-" evidence="12 13"/>
<keyword evidence="9 12" id="KW-0472">Membrane</keyword>
<comment type="similarity">
    <text evidence="12">Belongs to the phospholipase D family. Cardiolipin synthase subfamily.</text>
</comment>
<evidence type="ECO:0000259" key="14">
    <source>
        <dbReference type="PROSITE" id="PS50035"/>
    </source>
</evidence>
<dbReference type="Proteomes" id="UP000231201">
    <property type="component" value="Unassembled WGS sequence"/>
</dbReference>
<dbReference type="CDD" id="cd09110">
    <property type="entry name" value="PLDc_CLS_1"/>
    <property type="match status" value="1"/>
</dbReference>
<evidence type="ECO:0000313" key="16">
    <source>
        <dbReference type="Proteomes" id="UP000231201"/>
    </source>
</evidence>
<organism evidence="15 16">
    <name type="scientific">Prevotella intermedia</name>
    <dbReference type="NCBI Taxonomy" id="28131"/>
    <lineage>
        <taxon>Bacteria</taxon>
        <taxon>Pseudomonadati</taxon>
        <taxon>Bacteroidota</taxon>
        <taxon>Bacteroidia</taxon>
        <taxon>Bacteroidales</taxon>
        <taxon>Prevotellaceae</taxon>
        <taxon>Prevotella</taxon>
    </lineage>
</organism>
<comment type="subcellular location">
    <subcellularLocation>
        <location evidence="1 12">Cell membrane</location>
        <topology evidence="1 12">Multi-pass membrane protein</topology>
    </subcellularLocation>
</comment>
<keyword evidence="2 12" id="KW-1003">Cell membrane</keyword>
<feature type="active site" evidence="12">
    <location>
        <position position="390"/>
    </location>
</feature>
<comment type="function">
    <text evidence="12">Catalyzes the reversible phosphatidyl group transfer from one phosphatidylglycerol molecule to another to form cardiolipin (CL) (diphosphatidylglycerol) and glycerol.</text>
</comment>
<evidence type="ECO:0000256" key="9">
    <source>
        <dbReference type="ARBA" id="ARBA00023136"/>
    </source>
</evidence>
<protein>
    <recommendedName>
        <fullName evidence="12 13">Cardiolipin synthase</fullName>
        <shortName evidence="12">CL synthase</shortName>
        <ecNumber evidence="12 13">2.7.8.-</ecNumber>
    </recommendedName>
</protein>
<evidence type="ECO:0000256" key="2">
    <source>
        <dbReference type="ARBA" id="ARBA00022475"/>
    </source>
</evidence>
<dbReference type="RefSeq" id="WP_100356872.1">
    <property type="nucleotide sequence ID" value="NZ_PENH01000003.1"/>
</dbReference>
<dbReference type="Pfam" id="PF13091">
    <property type="entry name" value="PLDc_2"/>
    <property type="match status" value="2"/>
</dbReference>
<dbReference type="InterPro" id="IPR030874">
    <property type="entry name" value="Cardiolipin_synth_Firmi"/>
</dbReference>
<feature type="transmembrane region" description="Helical" evidence="12">
    <location>
        <begin position="34"/>
        <end position="54"/>
    </location>
</feature>
<keyword evidence="4 12" id="KW-0808">Transferase</keyword>
<feature type="active site" evidence="12">
    <location>
        <position position="397"/>
    </location>
</feature>
<feature type="transmembrane region" description="Helical" evidence="12">
    <location>
        <begin position="6"/>
        <end position="25"/>
    </location>
</feature>
<dbReference type="CDD" id="cd09112">
    <property type="entry name" value="PLDc_CLS_2"/>
    <property type="match status" value="1"/>
</dbReference>
<keyword evidence="11 12" id="KW-1208">Phospholipid metabolism</keyword>
<dbReference type="InterPro" id="IPR027379">
    <property type="entry name" value="CLS_N"/>
</dbReference>
<dbReference type="GO" id="GO:0008808">
    <property type="term" value="F:cardiolipin synthase activity"/>
    <property type="evidence" value="ECO:0007669"/>
    <property type="project" value="UniProtKB-UniRule"/>
</dbReference>
<proteinExistence type="inferred from homology"/>
<feature type="active site" evidence="12">
    <location>
        <position position="221"/>
    </location>
</feature>
<evidence type="ECO:0000256" key="3">
    <source>
        <dbReference type="ARBA" id="ARBA00022516"/>
    </source>
</evidence>
<evidence type="ECO:0000256" key="11">
    <source>
        <dbReference type="ARBA" id="ARBA00023264"/>
    </source>
</evidence>
<evidence type="ECO:0000313" key="15">
    <source>
        <dbReference type="EMBL" id="PJI23883.1"/>
    </source>
</evidence>
<name>A0A2M8TIX9_PREIN</name>
<keyword evidence="6" id="KW-0677">Repeat</keyword>
<dbReference type="HAMAP" id="MF_01916">
    <property type="entry name" value="Cardiolipin_synth_Cls"/>
    <property type="match status" value="1"/>
</dbReference>
<feature type="active site" evidence="12">
    <location>
        <position position="214"/>
    </location>
</feature>
<dbReference type="PROSITE" id="PS50035">
    <property type="entry name" value="PLD"/>
    <property type="match status" value="2"/>
</dbReference>
<dbReference type="InterPro" id="IPR001736">
    <property type="entry name" value="PLipase_D/transphosphatidylase"/>
</dbReference>
<keyword evidence="8 12" id="KW-0443">Lipid metabolism</keyword>
<dbReference type="Gene3D" id="3.30.870.10">
    <property type="entry name" value="Endonuclease Chain A"/>
    <property type="match status" value="2"/>
</dbReference>
<dbReference type="InterPro" id="IPR022924">
    <property type="entry name" value="Cardiolipin_synthase"/>
</dbReference>
<feature type="domain" description="PLD phosphodiesterase" evidence="14">
    <location>
        <begin position="209"/>
        <end position="236"/>
    </location>
</feature>
<gene>
    <name evidence="15" type="primary">cls</name>
    <name evidence="15" type="ORF">CTM59_11770</name>
</gene>
<keyword evidence="5 12" id="KW-0812">Transmembrane</keyword>
<dbReference type="SMART" id="SM00155">
    <property type="entry name" value="PLDc"/>
    <property type="match status" value="2"/>
</dbReference>
<dbReference type="GO" id="GO:0005886">
    <property type="term" value="C:plasma membrane"/>
    <property type="evidence" value="ECO:0007669"/>
    <property type="project" value="UniProtKB-SubCell"/>
</dbReference>
<evidence type="ECO:0000256" key="7">
    <source>
        <dbReference type="ARBA" id="ARBA00022989"/>
    </source>
</evidence>